<feature type="domain" description="HP0268" evidence="1">
    <location>
        <begin position="1"/>
        <end position="84"/>
    </location>
</feature>
<comment type="caution">
    <text evidence="2">The sequence shown here is derived from an EMBL/GenBank/DDBJ whole genome shotgun (WGS) entry which is preliminary data.</text>
</comment>
<protein>
    <recommendedName>
        <fullName evidence="1">HP0268 domain-containing protein</fullName>
    </recommendedName>
</protein>
<dbReference type="RefSeq" id="WP_104762411.1">
    <property type="nucleotide sequence ID" value="NZ_FZPM01000004.1"/>
</dbReference>
<dbReference type="InterPro" id="IPR040748">
    <property type="entry name" value="HP0268"/>
</dbReference>
<reference evidence="2 3" key="1">
    <citation type="submission" date="2018-04" db="EMBL/GenBank/DDBJ databases">
        <title>Novel Campyloabacter and Helicobacter Species and Strains.</title>
        <authorList>
            <person name="Mannion A.J."/>
            <person name="Shen Z."/>
            <person name="Fox J.G."/>
        </authorList>
    </citation>
    <scope>NUCLEOTIDE SEQUENCE [LARGE SCALE GENOMIC DNA]</scope>
    <source>
        <strain evidence="2 3">MIT 97-5075</strain>
    </source>
</reference>
<dbReference type="Pfam" id="PF18618">
    <property type="entry name" value="HP0268"/>
    <property type="match status" value="1"/>
</dbReference>
<gene>
    <name evidence="2" type="ORF">CQA66_03920</name>
</gene>
<dbReference type="OrthoDB" id="5345432at2"/>
<organism evidence="2 3">
    <name type="scientific">Helicobacter aurati</name>
    <dbReference type="NCBI Taxonomy" id="137778"/>
    <lineage>
        <taxon>Bacteria</taxon>
        <taxon>Pseudomonadati</taxon>
        <taxon>Campylobacterota</taxon>
        <taxon>Epsilonproteobacteria</taxon>
        <taxon>Campylobacterales</taxon>
        <taxon>Helicobacteraceae</taxon>
        <taxon>Helicobacter</taxon>
    </lineage>
</organism>
<evidence type="ECO:0000313" key="3">
    <source>
        <dbReference type="Proteomes" id="UP000256424"/>
    </source>
</evidence>
<evidence type="ECO:0000259" key="1">
    <source>
        <dbReference type="Pfam" id="PF18618"/>
    </source>
</evidence>
<keyword evidence="3" id="KW-1185">Reference proteome</keyword>
<proteinExistence type="predicted"/>
<dbReference type="Proteomes" id="UP000256424">
    <property type="component" value="Unassembled WGS sequence"/>
</dbReference>
<accession>A0A3D8J5H7</accession>
<name>A0A3D8J5H7_9HELI</name>
<dbReference type="AlphaFoldDB" id="A0A3D8J5H7"/>
<evidence type="ECO:0000313" key="2">
    <source>
        <dbReference type="EMBL" id="RDU72747.1"/>
    </source>
</evidence>
<sequence>MEIKLAKQSLKSDSIQESITLERMAEIVNNNDKRGAIFYLDRENPEKNLKKIESFFKNKERSTIIRELKISMDEKDYIYEMHIL</sequence>
<dbReference type="EMBL" id="NXLW01000005">
    <property type="protein sequence ID" value="RDU72747.1"/>
    <property type="molecule type" value="Genomic_DNA"/>
</dbReference>